<dbReference type="EMBL" id="SNYO01000003">
    <property type="protein sequence ID" value="TDQ61019.1"/>
    <property type="molecule type" value="Genomic_DNA"/>
</dbReference>
<dbReference type="CDD" id="cd04301">
    <property type="entry name" value="NAT_SF"/>
    <property type="match status" value="1"/>
</dbReference>
<dbReference type="GO" id="GO:0016747">
    <property type="term" value="F:acyltransferase activity, transferring groups other than amino-acyl groups"/>
    <property type="evidence" value="ECO:0007669"/>
    <property type="project" value="InterPro"/>
</dbReference>
<dbReference type="AlphaFoldDB" id="A0A4R6VES5"/>
<dbReference type="Proteomes" id="UP000295705">
    <property type="component" value="Unassembled WGS sequence"/>
</dbReference>
<dbReference type="Gene3D" id="3.40.630.30">
    <property type="match status" value="1"/>
</dbReference>
<dbReference type="RefSeq" id="WP_133826817.1">
    <property type="nucleotide sequence ID" value="NZ_BAABHR010000011.1"/>
</dbReference>
<dbReference type="Pfam" id="PF00583">
    <property type="entry name" value="Acetyltransf_1"/>
    <property type="match status" value="1"/>
</dbReference>
<dbReference type="InterPro" id="IPR000182">
    <property type="entry name" value="GNAT_dom"/>
</dbReference>
<evidence type="ECO:0000259" key="1">
    <source>
        <dbReference type="PROSITE" id="PS51186"/>
    </source>
</evidence>
<sequence>MSRTCVGVTLDNIEELPKQCRRCVYWEIPPHLTDQAEEFGTLELEKEAWVSGVLLEWGSCGRVAHVDGVPAGFAFFAPPTVVPRAAAFPTAPVSPDAVLLCGLHVLPDFAGEGIGRLLIQDVVRDLTRRGVKAVEAFADDTDRARAEAHGRTDLDTPTCVLPAAFLRAVGFKTVAPHPRWPRLRYELRTGFNWKEDVEAAIAQLLGSVTISTAPAAVPSPARATCRTTP</sequence>
<feature type="domain" description="N-acetyltransferase" evidence="1">
    <location>
        <begin position="23"/>
        <end position="190"/>
    </location>
</feature>
<name>A0A4R6VES5_9PSEU</name>
<protein>
    <submittedName>
        <fullName evidence="2">Acetyltransferase (GNAT) family protein</fullName>
    </submittedName>
</protein>
<keyword evidence="3" id="KW-1185">Reference proteome</keyword>
<evidence type="ECO:0000313" key="2">
    <source>
        <dbReference type="EMBL" id="TDQ61019.1"/>
    </source>
</evidence>
<evidence type="ECO:0000313" key="3">
    <source>
        <dbReference type="Proteomes" id="UP000295705"/>
    </source>
</evidence>
<organism evidence="2 3">
    <name type="scientific">Actinomycetospora succinea</name>
    <dbReference type="NCBI Taxonomy" id="663603"/>
    <lineage>
        <taxon>Bacteria</taxon>
        <taxon>Bacillati</taxon>
        <taxon>Actinomycetota</taxon>
        <taxon>Actinomycetes</taxon>
        <taxon>Pseudonocardiales</taxon>
        <taxon>Pseudonocardiaceae</taxon>
        <taxon>Actinomycetospora</taxon>
    </lineage>
</organism>
<proteinExistence type="predicted"/>
<reference evidence="2 3" key="1">
    <citation type="submission" date="2019-03" db="EMBL/GenBank/DDBJ databases">
        <title>Genomic Encyclopedia of Type Strains, Phase IV (KMG-IV): sequencing the most valuable type-strain genomes for metagenomic binning, comparative biology and taxonomic classification.</title>
        <authorList>
            <person name="Goeker M."/>
        </authorList>
    </citation>
    <scope>NUCLEOTIDE SEQUENCE [LARGE SCALE GENOMIC DNA]</scope>
    <source>
        <strain evidence="2 3">DSM 45775</strain>
    </source>
</reference>
<accession>A0A4R6VES5</accession>
<dbReference type="PROSITE" id="PS51186">
    <property type="entry name" value="GNAT"/>
    <property type="match status" value="1"/>
</dbReference>
<dbReference type="InterPro" id="IPR016181">
    <property type="entry name" value="Acyl_CoA_acyltransferase"/>
</dbReference>
<gene>
    <name evidence="2" type="ORF">EV188_103525</name>
</gene>
<keyword evidence="2" id="KW-0808">Transferase</keyword>
<dbReference type="OrthoDB" id="5242876at2"/>
<comment type="caution">
    <text evidence="2">The sequence shown here is derived from an EMBL/GenBank/DDBJ whole genome shotgun (WGS) entry which is preliminary data.</text>
</comment>
<dbReference type="SUPFAM" id="SSF55729">
    <property type="entry name" value="Acyl-CoA N-acyltransferases (Nat)"/>
    <property type="match status" value="1"/>
</dbReference>